<evidence type="ECO:0000256" key="1">
    <source>
        <dbReference type="SAM" id="MobiDB-lite"/>
    </source>
</evidence>
<dbReference type="Proteomes" id="UP001469553">
    <property type="component" value="Unassembled WGS sequence"/>
</dbReference>
<sequence length="438" mass="50071">MDTSTTPSSPTAAETLRGTVDYVQNNRPVMRNPFLGVMSPFQGPMWSPPLRDFPPAVYPIPQKFHSFSPSGPRVWDSLPPIQFSPRAPGASHMMNMGFQSNSPQFGFSSGPCMLIKIPEFCHEAYFPSRQLFFRPEGCPRWCLCPMMEPVNQTCRPELVYRTRESMVQNDSSTSEDKWPNKAEEEHPQMFTPYKTKRQEGHFSSEPLVAFQDQLQTHWTREDNQDVPNSICPKEGSILDTDDLSCLLPSDLDPLDHYTLEDLEALIKESSDSLFNEKETPPPPAKIERIIQYLRSGAPITEYEPNSEQNEQDLPANKKPRKGWHSSSPLQQSPLEGKSADQYESFSPDHHFEEDMTFIRCSHGVKGHTDKSDGHSHALRAKRKPADKFTPQRKSPSNQKQRKQGSVRRQLFKTEQMDYKEKKPNKAKQLLEMTKNGDN</sequence>
<feature type="region of interest" description="Disordered" evidence="1">
    <location>
        <begin position="301"/>
        <end position="345"/>
    </location>
</feature>
<keyword evidence="3" id="KW-1185">Reference proteome</keyword>
<name>A0ABV0YCS8_9TELE</name>
<feature type="compositionally biased region" description="Basic and acidic residues" evidence="1">
    <location>
        <begin position="414"/>
        <end position="423"/>
    </location>
</feature>
<protein>
    <submittedName>
        <fullName evidence="2">Uncharacterized protein</fullName>
    </submittedName>
</protein>
<evidence type="ECO:0000313" key="2">
    <source>
        <dbReference type="EMBL" id="MEQ2291578.1"/>
    </source>
</evidence>
<evidence type="ECO:0000313" key="3">
    <source>
        <dbReference type="Proteomes" id="UP001469553"/>
    </source>
</evidence>
<reference evidence="2 3" key="1">
    <citation type="submission" date="2021-06" db="EMBL/GenBank/DDBJ databases">
        <authorList>
            <person name="Palmer J.M."/>
        </authorList>
    </citation>
    <scope>NUCLEOTIDE SEQUENCE [LARGE SCALE GENOMIC DNA]</scope>
    <source>
        <strain evidence="2 3">AS_MEX2019</strain>
        <tissue evidence="2">Muscle</tissue>
    </source>
</reference>
<feature type="region of interest" description="Disordered" evidence="1">
    <location>
        <begin position="364"/>
        <end position="438"/>
    </location>
</feature>
<proteinExistence type="predicted"/>
<feature type="compositionally biased region" description="Basic and acidic residues" evidence="1">
    <location>
        <begin position="366"/>
        <end position="375"/>
    </location>
</feature>
<comment type="caution">
    <text evidence="2">The sequence shown here is derived from an EMBL/GenBank/DDBJ whole genome shotgun (WGS) entry which is preliminary data.</text>
</comment>
<gene>
    <name evidence="2" type="ORF">AMECASPLE_014595</name>
</gene>
<accession>A0ABV0YCS8</accession>
<dbReference type="EMBL" id="JAHRIP010029210">
    <property type="protein sequence ID" value="MEQ2291578.1"/>
    <property type="molecule type" value="Genomic_DNA"/>
</dbReference>
<organism evidence="2 3">
    <name type="scientific">Ameca splendens</name>
    <dbReference type="NCBI Taxonomy" id="208324"/>
    <lineage>
        <taxon>Eukaryota</taxon>
        <taxon>Metazoa</taxon>
        <taxon>Chordata</taxon>
        <taxon>Craniata</taxon>
        <taxon>Vertebrata</taxon>
        <taxon>Euteleostomi</taxon>
        <taxon>Actinopterygii</taxon>
        <taxon>Neopterygii</taxon>
        <taxon>Teleostei</taxon>
        <taxon>Neoteleostei</taxon>
        <taxon>Acanthomorphata</taxon>
        <taxon>Ovalentaria</taxon>
        <taxon>Atherinomorphae</taxon>
        <taxon>Cyprinodontiformes</taxon>
        <taxon>Goodeidae</taxon>
        <taxon>Ameca</taxon>
    </lineage>
</organism>
<feature type="compositionally biased region" description="Polar residues" evidence="1">
    <location>
        <begin position="324"/>
        <end position="333"/>
    </location>
</feature>